<reference evidence="1 3" key="1">
    <citation type="journal article" date="2014" name="BMC Genomics">
        <title>Genome sequence of Anopheles sinensis provides insight into genetics basis of mosquito competence for malaria parasites.</title>
        <authorList>
            <person name="Zhou D."/>
            <person name="Zhang D."/>
            <person name="Ding G."/>
            <person name="Shi L."/>
            <person name="Hou Q."/>
            <person name="Ye Y."/>
            <person name="Xu Y."/>
            <person name="Zhou H."/>
            <person name="Xiong C."/>
            <person name="Li S."/>
            <person name="Yu J."/>
            <person name="Hong S."/>
            <person name="Yu X."/>
            <person name="Zou P."/>
            <person name="Chen C."/>
            <person name="Chang X."/>
            <person name="Wang W."/>
            <person name="Lv Y."/>
            <person name="Sun Y."/>
            <person name="Ma L."/>
            <person name="Shen B."/>
            <person name="Zhu C."/>
        </authorList>
    </citation>
    <scope>NUCLEOTIDE SEQUENCE [LARGE SCALE GENOMIC DNA]</scope>
</reference>
<dbReference type="AlphaFoldDB" id="A0A084VK38"/>
<evidence type="ECO:0000313" key="3">
    <source>
        <dbReference type="Proteomes" id="UP000030765"/>
    </source>
</evidence>
<dbReference type="EMBL" id="KE524943">
    <property type="protein sequence ID" value="KFB38332.1"/>
    <property type="molecule type" value="Genomic_DNA"/>
</dbReference>
<organism evidence="1">
    <name type="scientific">Anopheles sinensis</name>
    <name type="common">Mosquito</name>
    <dbReference type="NCBI Taxonomy" id="74873"/>
    <lineage>
        <taxon>Eukaryota</taxon>
        <taxon>Metazoa</taxon>
        <taxon>Ecdysozoa</taxon>
        <taxon>Arthropoda</taxon>
        <taxon>Hexapoda</taxon>
        <taxon>Insecta</taxon>
        <taxon>Pterygota</taxon>
        <taxon>Neoptera</taxon>
        <taxon>Endopterygota</taxon>
        <taxon>Diptera</taxon>
        <taxon>Nematocera</taxon>
        <taxon>Culicoidea</taxon>
        <taxon>Culicidae</taxon>
        <taxon>Anophelinae</taxon>
        <taxon>Anopheles</taxon>
    </lineage>
</organism>
<proteinExistence type="predicted"/>
<reference evidence="2" key="2">
    <citation type="submission" date="2020-05" db="UniProtKB">
        <authorList>
            <consortium name="EnsemblMetazoa"/>
        </authorList>
    </citation>
    <scope>IDENTIFICATION</scope>
</reference>
<keyword evidence="3" id="KW-1185">Reference proteome</keyword>
<accession>A0A084VK38</accession>
<sequence>MARALLLPTQEGAEDAPAYALARACGAKWFHNNSRDLLDKGENVNREPHYHYQQQRKNCVSMGKTGSPCAMRGPSWHKQHAINLLPEDHLA</sequence>
<evidence type="ECO:0000313" key="2">
    <source>
        <dbReference type="EnsemblMetazoa" id="ASIC005712-PA"/>
    </source>
</evidence>
<dbReference type="VEuPathDB" id="VectorBase:ASIC005712"/>
<evidence type="ECO:0000313" key="1">
    <source>
        <dbReference type="EMBL" id="KFB38332.1"/>
    </source>
</evidence>
<dbReference type="EMBL" id="ATLV01014106">
    <property type="status" value="NOT_ANNOTATED_CDS"/>
    <property type="molecule type" value="Genomic_DNA"/>
</dbReference>
<protein>
    <submittedName>
        <fullName evidence="1">Uncharacterized protein LOC101813827</fullName>
    </submittedName>
</protein>
<name>A0A084VK38_ANOSI</name>
<dbReference type="EnsemblMetazoa" id="ASIC005712-RA">
    <property type="protein sequence ID" value="ASIC005712-PA"/>
    <property type="gene ID" value="ASIC005712"/>
</dbReference>
<dbReference type="Proteomes" id="UP000030765">
    <property type="component" value="Unassembled WGS sequence"/>
</dbReference>
<gene>
    <name evidence="1" type="ORF">ZHAS_00005712</name>
</gene>